<keyword evidence="2" id="KW-1185">Reference proteome</keyword>
<proteinExistence type="predicted"/>
<comment type="caution">
    <text evidence="1">The sequence shown here is derived from an EMBL/GenBank/DDBJ whole genome shotgun (WGS) entry which is preliminary data.</text>
</comment>
<name>A0A392SRB8_9FABA</name>
<evidence type="ECO:0000313" key="2">
    <source>
        <dbReference type="Proteomes" id="UP000265520"/>
    </source>
</evidence>
<organism evidence="1 2">
    <name type="scientific">Trifolium medium</name>
    <dbReference type="NCBI Taxonomy" id="97028"/>
    <lineage>
        <taxon>Eukaryota</taxon>
        <taxon>Viridiplantae</taxon>
        <taxon>Streptophyta</taxon>
        <taxon>Embryophyta</taxon>
        <taxon>Tracheophyta</taxon>
        <taxon>Spermatophyta</taxon>
        <taxon>Magnoliopsida</taxon>
        <taxon>eudicotyledons</taxon>
        <taxon>Gunneridae</taxon>
        <taxon>Pentapetalae</taxon>
        <taxon>rosids</taxon>
        <taxon>fabids</taxon>
        <taxon>Fabales</taxon>
        <taxon>Fabaceae</taxon>
        <taxon>Papilionoideae</taxon>
        <taxon>50 kb inversion clade</taxon>
        <taxon>NPAAA clade</taxon>
        <taxon>Hologalegina</taxon>
        <taxon>IRL clade</taxon>
        <taxon>Trifolieae</taxon>
        <taxon>Trifolium</taxon>
    </lineage>
</organism>
<dbReference type="AlphaFoldDB" id="A0A392SRB8"/>
<dbReference type="PANTHER" id="PTHR47481">
    <property type="match status" value="1"/>
</dbReference>
<evidence type="ECO:0008006" key="3">
    <source>
        <dbReference type="Google" id="ProtNLM"/>
    </source>
</evidence>
<protein>
    <recommendedName>
        <fullName evidence="3">Retrovirus-related Pol polyprotein from transposon TNT 1-94</fullName>
    </recommendedName>
</protein>
<evidence type="ECO:0000313" key="1">
    <source>
        <dbReference type="EMBL" id="MCI51411.1"/>
    </source>
</evidence>
<dbReference type="EMBL" id="LXQA010431466">
    <property type="protein sequence ID" value="MCI51411.1"/>
    <property type="molecule type" value="Genomic_DNA"/>
</dbReference>
<sequence length="98" mass="11445">SFTLRITEKLNETNFHLWRQQVEPYINAHGLDDFLGSSTVPPRFLNATDHATATLNPVYRKWRQQDQMLLSWLQTTLLSEILARFLGSRTSQDLWGKI</sequence>
<dbReference type="Proteomes" id="UP000265520">
    <property type="component" value="Unassembled WGS sequence"/>
</dbReference>
<feature type="non-terminal residue" evidence="1">
    <location>
        <position position="98"/>
    </location>
</feature>
<feature type="non-terminal residue" evidence="1">
    <location>
        <position position="1"/>
    </location>
</feature>
<dbReference type="PANTHER" id="PTHR47481:SF30">
    <property type="entry name" value="CCHC-TYPE DOMAIN-CONTAINING PROTEIN"/>
    <property type="match status" value="1"/>
</dbReference>
<accession>A0A392SRB8</accession>
<reference evidence="1 2" key="1">
    <citation type="journal article" date="2018" name="Front. Plant Sci.">
        <title>Red Clover (Trifolium pratense) and Zigzag Clover (T. medium) - A Picture of Genomic Similarities and Differences.</title>
        <authorList>
            <person name="Dluhosova J."/>
            <person name="Istvanek J."/>
            <person name="Nedelnik J."/>
            <person name="Repkova J."/>
        </authorList>
    </citation>
    <scope>NUCLEOTIDE SEQUENCE [LARGE SCALE GENOMIC DNA]</scope>
    <source>
        <strain evidence="2">cv. 10/8</strain>
        <tissue evidence="1">Leaf</tissue>
    </source>
</reference>